<comment type="caution">
    <text evidence="2">The sequence shown here is derived from an EMBL/GenBank/DDBJ whole genome shotgun (WGS) entry which is preliminary data.</text>
</comment>
<dbReference type="GO" id="GO:0005524">
    <property type="term" value="F:ATP binding"/>
    <property type="evidence" value="ECO:0007669"/>
    <property type="project" value="UniProtKB-KW"/>
</dbReference>
<accession>A0ABR6M379</accession>
<dbReference type="RefSeq" id="WP_020873431.1">
    <property type="nucleotide sequence ID" value="NZ_CP157807.1"/>
</dbReference>
<keyword evidence="2" id="KW-0067">ATP-binding</keyword>
<dbReference type="EMBL" id="JACHNG010000002">
    <property type="protein sequence ID" value="MBB4788889.1"/>
    <property type="molecule type" value="Genomic_DNA"/>
</dbReference>
<feature type="compositionally biased region" description="Low complexity" evidence="1">
    <location>
        <begin position="47"/>
        <end position="66"/>
    </location>
</feature>
<organism evidence="2 3">
    <name type="scientific">Streptomyces rapamycinicus</name>
    <dbReference type="NCBI Taxonomy" id="1226757"/>
    <lineage>
        <taxon>Bacteria</taxon>
        <taxon>Bacillati</taxon>
        <taxon>Actinomycetota</taxon>
        <taxon>Actinomycetes</taxon>
        <taxon>Kitasatosporales</taxon>
        <taxon>Streptomycetaceae</taxon>
        <taxon>Streptomyces</taxon>
        <taxon>Streptomyces violaceusniger group</taxon>
    </lineage>
</organism>
<sequence>MAPLAPAATAPPFISHDLPAVRALTEEPAPFDGGRRVRRGPVDEVLPAAWSGAPGSSAPGSSTPTG</sequence>
<proteinExistence type="predicted"/>
<reference evidence="2 3" key="1">
    <citation type="submission" date="2020-08" db="EMBL/GenBank/DDBJ databases">
        <title>Sequencing the genomes of 1000 actinobacteria strains.</title>
        <authorList>
            <person name="Klenk H.-P."/>
        </authorList>
    </citation>
    <scope>NUCLEOTIDE SEQUENCE [LARGE SCALE GENOMIC DNA]</scope>
    <source>
        <strain evidence="2 3">DSM 41530</strain>
    </source>
</reference>
<gene>
    <name evidence="2" type="ORF">BJY27_009936</name>
</gene>
<keyword evidence="3" id="KW-1185">Reference proteome</keyword>
<name>A0ABR6M379_9ACTN</name>
<protein>
    <submittedName>
        <fullName evidence="2">Peptide/nickel transport system ATP-binding protein</fullName>
    </submittedName>
</protein>
<evidence type="ECO:0000313" key="2">
    <source>
        <dbReference type="EMBL" id="MBB4788889.1"/>
    </source>
</evidence>
<evidence type="ECO:0000313" key="3">
    <source>
        <dbReference type="Proteomes" id="UP000530530"/>
    </source>
</evidence>
<dbReference type="Proteomes" id="UP000530530">
    <property type="component" value="Unassembled WGS sequence"/>
</dbReference>
<evidence type="ECO:0000256" key="1">
    <source>
        <dbReference type="SAM" id="MobiDB-lite"/>
    </source>
</evidence>
<feature type="region of interest" description="Disordered" evidence="1">
    <location>
        <begin position="26"/>
        <end position="66"/>
    </location>
</feature>
<keyword evidence="2" id="KW-0547">Nucleotide-binding</keyword>